<dbReference type="EMBL" id="VYGV01000005">
    <property type="protein sequence ID" value="NWF44429.1"/>
    <property type="molecule type" value="Genomic_DNA"/>
</dbReference>
<gene>
    <name evidence="1" type="ORF">F3K02_04060</name>
</gene>
<evidence type="ECO:0000313" key="2">
    <source>
        <dbReference type="Proteomes" id="UP000545507"/>
    </source>
</evidence>
<accession>A0A7Y8KVU2</accession>
<protein>
    <submittedName>
        <fullName evidence="1">Uncharacterized protein</fullName>
    </submittedName>
</protein>
<dbReference type="Proteomes" id="UP000545507">
    <property type="component" value="Unassembled WGS sequence"/>
</dbReference>
<organism evidence="1 2">
    <name type="scientific">Hydrogenophaga aromaticivorans</name>
    <dbReference type="NCBI Taxonomy" id="2610898"/>
    <lineage>
        <taxon>Bacteria</taxon>
        <taxon>Pseudomonadati</taxon>
        <taxon>Pseudomonadota</taxon>
        <taxon>Betaproteobacteria</taxon>
        <taxon>Burkholderiales</taxon>
        <taxon>Comamonadaceae</taxon>
        <taxon>Hydrogenophaga</taxon>
    </lineage>
</organism>
<keyword evidence="2" id="KW-1185">Reference proteome</keyword>
<dbReference type="AlphaFoldDB" id="A0A7Y8KVU2"/>
<reference evidence="1 2" key="1">
    <citation type="submission" date="2019-09" db="EMBL/GenBank/DDBJ databases">
        <title>Hydrogenophaga aromatica sp. nov., isolated from a para-xylene-degrading enrichment culture.</title>
        <authorList>
            <person name="Tancsics A."/>
            <person name="Banerjee S."/>
        </authorList>
    </citation>
    <scope>NUCLEOTIDE SEQUENCE [LARGE SCALE GENOMIC DNA]</scope>
    <source>
        <strain evidence="1 2">D2P1</strain>
    </source>
</reference>
<evidence type="ECO:0000313" key="1">
    <source>
        <dbReference type="EMBL" id="NWF44429.1"/>
    </source>
</evidence>
<name>A0A7Y8KVU2_9BURK</name>
<dbReference type="RefSeq" id="WP_177133599.1">
    <property type="nucleotide sequence ID" value="NZ_VYGV01000005.1"/>
</dbReference>
<sequence>MKTIAKPTQKALAAALGIDPAMVSRDKRKGMPIHSIEAAQRWRDENLRVRYTPEKDYGAVTRAIDGESAAKQASSLLHAAGELWEAGGDVFPMLYTIRQAMASVPPSQRNRVLVSFEVMDLLTAEVRLFKDRDDFFDLIEGKCYPCDKEAGDDGFMGAFWYAVAAGEIRLKHAQT</sequence>
<proteinExistence type="predicted"/>
<comment type="caution">
    <text evidence="1">The sequence shown here is derived from an EMBL/GenBank/DDBJ whole genome shotgun (WGS) entry which is preliminary data.</text>
</comment>